<evidence type="ECO:0000256" key="1">
    <source>
        <dbReference type="ARBA" id="ARBA00013201"/>
    </source>
</evidence>
<dbReference type="AlphaFoldDB" id="A0A8H7W6H4"/>
<reference evidence="5" key="1">
    <citation type="submission" date="2021-02" db="EMBL/GenBank/DDBJ databases">
        <title>Genome sequence Cadophora malorum strain M34.</title>
        <authorList>
            <person name="Stefanovic E."/>
            <person name="Vu D."/>
            <person name="Scully C."/>
            <person name="Dijksterhuis J."/>
            <person name="Roader J."/>
            <person name="Houbraken J."/>
        </authorList>
    </citation>
    <scope>NUCLEOTIDE SEQUENCE</scope>
    <source>
        <strain evidence="5">M34</strain>
    </source>
</reference>
<dbReference type="Gene3D" id="3.40.50.1820">
    <property type="entry name" value="alpha/beta hydrolase"/>
    <property type="match status" value="1"/>
</dbReference>
<dbReference type="GO" id="GO:0003847">
    <property type="term" value="F:1-alkyl-2-acetylglycerophosphocholine esterase activity"/>
    <property type="evidence" value="ECO:0007669"/>
    <property type="project" value="UniProtKB-EC"/>
</dbReference>
<comment type="caution">
    <text evidence="5">The sequence shown here is derived from an EMBL/GenBank/DDBJ whole genome shotgun (WGS) entry which is preliminary data.</text>
</comment>
<dbReference type="InterPro" id="IPR029058">
    <property type="entry name" value="AB_hydrolase_fold"/>
</dbReference>
<evidence type="ECO:0000256" key="3">
    <source>
        <dbReference type="ARBA" id="ARBA00022963"/>
    </source>
</evidence>
<dbReference type="GO" id="GO:0016042">
    <property type="term" value="P:lipid catabolic process"/>
    <property type="evidence" value="ECO:0007669"/>
    <property type="project" value="UniProtKB-KW"/>
</dbReference>
<evidence type="ECO:0000256" key="2">
    <source>
        <dbReference type="ARBA" id="ARBA00022801"/>
    </source>
</evidence>
<dbReference type="PANTHER" id="PTHR10272:SF0">
    <property type="entry name" value="PLATELET-ACTIVATING FACTOR ACETYLHYDROLASE"/>
    <property type="match status" value="1"/>
</dbReference>
<dbReference type="SUPFAM" id="SSF53474">
    <property type="entry name" value="alpha/beta-Hydrolases"/>
    <property type="match status" value="1"/>
</dbReference>
<dbReference type="EMBL" id="JAFJYH010000280">
    <property type="protein sequence ID" value="KAG4414118.1"/>
    <property type="molecule type" value="Genomic_DNA"/>
</dbReference>
<evidence type="ECO:0000313" key="6">
    <source>
        <dbReference type="Proteomes" id="UP000664132"/>
    </source>
</evidence>
<keyword evidence="3" id="KW-0442">Lipid degradation</keyword>
<keyword evidence="4" id="KW-0443">Lipid metabolism</keyword>
<protein>
    <recommendedName>
        <fullName evidence="1">1-alkyl-2-acetylglycerophosphocholine esterase</fullName>
        <ecNumber evidence="1">3.1.1.47</ecNumber>
    </recommendedName>
</protein>
<dbReference type="OrthoDB" id="2363873at2759"/>
<dbReference type="Proteomes" id="UP000664132">
    <property type="component" value="Unassembled WGS sequence"/>
</dbReference>
<keyword evidence="2" id="KW-0378">Hydrolase</keyword>
<accession>A0A8H7W6H4</accession>
<organism evidence="5 6">
    <name type="scientific">Cadophora malorum</name>
    <dbReference type="NCBI Taxonomy" id="108018"/>
    <lineage>
        <taxon>Eukaryota</taxon>
        <taxon>Fungi</taxon>
        <taxon>Dikarya</taxon>
        <taxon>Ascomycota</taxon>
        <taxon>Pezizomycotina</taxon>
        <taxon>Leotiomycetes</taxon>
        <taxon>Helotiales</taxon>
        <taxon>Ploettnerulaceae</taxon>
        <taxon>Cadophora</taxon>
    </lineage>
</organism>
<dbReference type="EC" id="3.1.1.47" evidence="1"/>
<dbReference type="PANTHER" id="PTHR10272">
    <property type="entry name" value="PLATELET-ACTIVATING FACTOR ACETYLHYDROLASE"/>
    <property type="match status" value="1"/>
</dbReference>
<proteinExistence type="predicted"/>
<gene>
    <name evidence="5" type="ORF">IFR04_012724</name>
</gene>
<keyword evidence="6" id="KW-1185">Reference proteome</keyword>
<sequence length="356" mass="38324">MSSSTPSIPIPEHALLGLASNLPAFTPRTPTLSLSPLILFTRNRPPNYPINIRITARTTGSSLPILLLSHGQGSSNNLSSLNGYAPLADYFASHGFVVIQPTHLSSKSLSLSLSLGSQTDLDLDFDIEKLGPAPLFWKSRILDFHDILDSSSEIEAGFPALKGRLDWSRVGVIGHSMGAHTASFLLGAEYRDTSTTSPTIVNLRDQRVKAGILIGATGHDGPSGETQTEMARRVAPFFAFTEFASMVTPVLTIFGDEDEPDYLTTRGKQWHRDAYDLGGGERKSLLTVKGAGHIFGGLSGWDVRETGEDESVERVGMVCRMGAAWLRTGLGIGDGDWEEACEALKRLEGLGSVEGK</sequence>
<evidence type="ECO:0000313" key="5">
    <source>
        <dbReference type="EMBL" id="KAG4414118.1"/>
    </source>
</evidence>
<name>A0A8H7W6H4_9HELO</name>
<evidence type="ECO:0000256" key="4">
    <source>
        <dbReference type="ARBA" id="ARBA00023098"/>
    </source>
</evidence>